<evidence type="ECO:0000313" key="3">
    <source>
        <dbReference type="Proteomes" id="UP001281410"/>
    </source>
</evidence>
<evidence type="ECO:0000313" key="2">
    <source>
        <dbReference type="EMBL" id="KAK3221054.1"/>
    </source>
</evidence>
<organism evidence="2 3">
    <name type="scientific">Dipteronia sinensis</name>
    <dbReference type="NCBI Taxonomy" id="43782"/>
    <lineage>
        <taxon>Eukaryota</taxon>
        <taxon>Viridiplantae</taxon>
        <taxon>Streptophyta</taxon>
        <taxon>Embryophyta</taxon>
        <taxon>Tracheophyta</taxon>
        <taxon>Spermatophyta</taxon>
        <taxon>Magnoliopsida</taxon>
        <taxon>eudicotyledons</taxon>
        <taxon>Gunneridae</taxon>
        <taxon>Pentapetalae</taxon>
        <taxon>rosids</taxon>
        <taxon>malvids</taxon>
        <taxon>Sapindales</taxon>
        <taxon>Sapindaceae</taxon>
        <taxon>Hippocastanoideae</taxon>
        <taxon>Acereae</taxon>
        <taxon>Dipteronia</taxon>
    </lineage>
</organism>
<dbReference type="PANTHER" id="PTHR33710:SF64">
    <property type="entry name" value="ENDONUCLEASE_EXONUCLEASE_PHOSPHATASE DOMAIN-CONTAINING PROTEIN"/>
    <property type="match status" value="1"/>
</dbReference>
<feature type="region of interest" description="Disordered" evidence="1">
    <location>
        <begin position="65"/>
        <end position="133"/>
    </location>
</feature>
<dbReference type="AlphaFoldDB" id="A0AAE0AP62"/>
<keyword evidence="3" id="KW-1185">Reference proteome</keyword>
<proteinExistence type="predicted"/>
<comment type="caution">
    <text evidence="2">The sequence shown here is derived from an EMBL/GenBank/DDBJ whole genome shotgun (WGS) entry which is preliminary data.</text>
</comment>
<gene>
    <name evidence="2" type="ORF">Dsin_015024</name>
</gene>
<feature type="compositionally biased region" description="Low complexity" evidence="1">
    <location>
        <begin position="75"/>
        <end position="84"/>
    </location>
</feature>
<protein>
    <recommendedName>
        <fullName evidence="4">Reverse transcriptase</fullName>
    </recommendedName>
</protein>
<dbReference type="EMBL" id="JANJYJ010000004">
    <property type="protein sequence ID" value="KAK3221054.1"/>
    <property type="molecule type" value="Genomic_DNA"/>
</dbReference>
<sequence length="618" mass="70735">MNWEEFVRERRNILGHQQEEVTVTIKTKEGKDKGKLTYQKKLTIKLTIQQQRTAMINLEKRREFVSNGGSEGDDSSSSSDSGEASSEENNKSSAKKGGANQIPNQTEEIELTDMVTKKRRGQKRVYSAKKHGMRTRNANNCECQEQSSAQARMQKKIRTKENRNLEEEIAKVIEIGVALGFNFNGREEEIGGVVAQRELEDEERLKNVPWCIGGDFNSVLDPSERISKGSHGTSTRSFQAFVRQAMVMDILLNRLEFMWPNFREDAAWAQLDRFLLSPELLIWFPKLKQKGVCRSLSDHNAIGIREPKVDWGPSLFRFLNCWMENKELMAEAIAGWENCKVGGCRISVLKAKVKAVKVMIKNWLVKNNKRNQTIEQIEKQLAAIDRRAEKEGWSDKLRKSRVTIVLELWRSIRREEQSWRQKSRVWLKEGDRNTRFFHLMAKRRIVWDWQSLKDSSIFVKVVSALFKIGSRSEKVIYEGVKVVIGDGSIVRFWHEIMVGSVALKEAFPRVFALASDKEGFISDCGNWLGNKRVRVELQVLQQSEEDGGSCFSSLLLDSKAVVTLYELVRCGVLYGCFYKEMVGELGRFSSIEQKCKSLGYSLLCCCLDCVGDKKSCSV</sequence>
<dbReference type="Gene3D" id="3.60.10.10">
    <property type="entry name" value="Endonuclease/exonuclease/phosphatase"/>
    <property type="match status" value="1"/>
</dbReference>
<dbReference type="Proteomes" id="UP001281410">
    <property type="component" value="Unassembled WGS sequence"/>
</dbReference>
<name>A0AAE0AP62_9ROSI</name>
<reference evidence="2" key="1">
    <citation type="journal article" date="2023" name="Plant J.">
        <title>Genome sequences and population genomics provide insights into the demographic history, inbreeding, and mutation load of two 'living fossil' tree species of Dipteronia.</title>
        <authorList>
            <person name="Feng Y."/>
            <person name="Comes H.P."/>
            <person name="Chen J."/>
            <person name="Zhu S."/>
            <person name="Lu R."/>
            <person name="Zhang X."/>
            <person name="Li P."/>
            <person name="Qiu J."/>
            <person name="Olsen K.M."/>
            <person name="Qiu Y."/>
        </authorList>
    </citation>
    <scope>NUCLEOTIDE SEQUENCE</scope>
    <source>
        <strain evidence="2">NBL</strain>
    </source>
</reference>
<dbReference type="PANTHER" id="PTHR33710">
    <property type="entry name" value="BNAC02G09200D PROTEIN"/>
    <property type="match status" value="1"/>
</dbReference>
<dbReference type="SUPFAM" id="SSF56219">
    <property type="entry name" value="DNase I-like"/>
    <property type="match status" value="1"/>
</dbReference>
<accession>A0AAE0AP62</accession>
<dbReference type="InterPro" id="IPR036691">
    <property type="entry name" value="Endo/exonu/phosph_ase_sf"/>
</dbReference>
<evidence type="ECO:0008006" key="4">
    <source>
        <dbReference type="Google" id="ProtNLM"/>
    </source>
</evidence>
<evidence type="ECO:0000256" key="1">
    <source>
        <dbReference type="SAM" id="MobiDB-lite"/>
    </source>
</evidence>
<feature type="compositionally biased region" description="Basic residues" evidence="1">
    <location>
        <begin position="117"/>
        <end position="133"/>
    </location>
</feature>